<gene>
    <name evidence="1" type="ORF">V2H45_19725</name>
</gene>
<dbReference type="GO" id="GO:0016020">
    <property type="term" value="C:membrane"/>
    <property type="evidence" value="ECO:0007669"/>
    <property type="project" value="GOC"/>
</dbReference>
<evidence type="ECO:0000313" key="1">
    <source>
        <dbReference type="EMBL" id="MEE3718979.1"/>
    </source>
</evidence>
<comment type="caution">
    <text evidence="1">The sequence shown here is derived from an EMBL/GenBank/DDBJ whole genome shotgun (WGS) entry which is preliminary data.</text>
</comment>
<dbReference type="SUPFAM" id="SSF53756">
    <property type="entry name" value="UDP-Glycosyltransferase/glycogen phosphorylase"/>
    <property type="match status" value="1"/>
</dbReference>
<dbReference type="PANTHER" id="PTHR30372:SF6">
    <property type="entry name" value="LIPID-A-DISACCHARIDE SYNTHASE"/>
    <property type="match status" value="1"/>
</dbReference>
<dbReference type="PANTHER" id="PTHR30372">
    <property type="entry name" value="LIPID-A-DISACCHARIDE SYNTHASE"/>
    <property type="match status" value="1"/>
</dbReference>
<dbReference type="RefSeq" id="WP_330485415.1">
    <property type="nucleotide sequence ID" value="NZ_JAZBJZ010000104.1"/>
</dbReference>
<protein>
    <submittedName>
        <fullName evidence="1">Lipid-A-disaccharide synthase</fullName>
    </submittedName>
</protein>
<sequence>MVDKMLDKVDILILSNGPGELTTWVYPVVKQFALRQTQQLPNTPNLRISIALSPDANASGQEAAIAKTYPHVSRVLGAECFWQFLLWGKTPEPWDWYEKGVVIFLGGDQIFPVAIGKRLGFATIVYAEWEARWLGWVDYFALRSDRIAAKIPAKFQHKATVVGDLMVDRELETNDRRSASKNLGQKTVVLMPGSKPMKLQVGVPMFLAVADRLKQKYPDMRVAIALAPTVTPQMLASFAQPPAKMIEGTTAELIQTELQTESGNPTELAYQLRTAQGTMVEISTQFPAHNLLRTCDLCLTTIGANTAELAALNVPMVVVIPLNQIDAMQAWDGLLGVFTRLPLIGNNLVKVVNRIAAEVFQRQGKLLAWPNIWAGYEIVPESLGYLTAEGIAAQMLFYLDHPEELEKMRDRLRAVCGRAGAAAKIVDMAYEAIDPKKSAIPQASPKN</sequence>
<dbReference type="GO" id="GO:0005543">
    <property type="term" value="F:phospholipid binding"/>
    <property type="evidence" value="ECO:0007669"/>
    <property type="project" value="TreeGrafter"/>
</dbReference>
<organism evidence="1 2">
    <name type="scientific">Tumidithrix elongata BACA0141</name>
    <dbReference type="NCBI Taxonomy" id="2716417"/>
    <lineage>
        <taxon>Bacteria</taxon>
        <taxon>Bacillati</taxon>
        <taxon>Cyanobacteriota</taxon>
        <taxon>Cyanophyceae</taxon>
        <taxon>Pseudanabaenales</taxon>
        <taxon>Pseudanabaenaceae</taxon>
        <taxon>Tumidithrix</taxon>
        <taxon>Tumidithrix elongata</taxon>
    </lineage>
</organism>
<evidence type="ECO:0000313" key="2">
    <source>
        <dbReference type="Proteomes" id="UP001333818"/>
    </source>
</evidence>
<dbReference type="GO" id="GO:0009245">
    <property type="term" value="P:lipid A biosynthetic process"/>
    <property type="evidence" value="ECO:0007669"/>
    <property type="project" value="InterPro"/>
</dbReference>
<keyword evidence="2" id="KW-1185">Reference proteome</keyword>
<dbReference type="AlphaFoldDB" id="A0AAW9Q4Z4"/>
<dbReference type="EMBL" id="JAZBJZ010000104">
    <property type="protein sequence ID" value="MEE3718979.1"/>
    <property type="molecule type" value="Genomic_DNA"/>
</dbReference>
<dbReference type="InterPro" id="IPR003835">
    <property type="entry name" value="Glyco_trans_19"/>
</dbReference>
<name>A0AAW9Q4Z4_9CYAN</name>
<accession>A0AAW9Q4Z4</accession>
<dbReference type="Proteomes" id="UP001333818">
    <property type="component" value="Unassembled WGS sequence"/>
</dbReference>
<proteinExistence type="predicted"/>
<dbReference type="GO" id="GO:0008915">
    <property type="term" value="F:lipid-A-disaccharide synthase activity"/>
    <property type="evidence" value="ECO:0007669"/>
    <property type="project" value="InterPro"/>
</dbReference>
<reference evidence="1" key="1">
    <citation type="submission" date="2024-01" db="EMBL/GenBank/DDBJ databases">
        <title>Bank of Algae and Cyanobacteria of the Azores (BACA) strain genomes.</title>
        <authorList>
            <person name="Luz R."/>
            <person name="Cordeiro R."/>
            <person name="Fonseca A."/>
            <person name="Goncalves V."/>
        </authorList>
    </citation>
    <scope>NUCLEOTIDE SEQUENCE</scope>
    <source>
        <strain evidence="1">BACA0141</strain>
    </source>
</reference>